<dbReference type="NCBIfam" id="NF004846">
    <property type="entry name" value="PRK06197.1"/>
    <property type="match status" value="1"/>
</dbReference>
<dbReference type="InterPro" id="IPR002347">
    <property type="entry name" value="SDR_fam"/>
</dbReference>
<dbReference type="AlphaFoldDB" id="A0A8T1WSJ9"/>
<gene>
    <name evidence="3" type="ORF">PHYBOEH_001340</name>
</gene>
<organism evidence="3 4">
    <name type="scientific">Phytophthora boehmeriae</name>
    <dbReference type="NCBI Taxonomy" id="109152"/>
    <lineage>
        <taxon>Eukaryota</taxon>
        <taxon>Sar</taxon>
        <taxon>Stramenopiles</taxon>
        <taxon>Oomycota</taxon>
        <taxon>Peronosporomycetes</taxon>
        <taxon>Peronosporales</taxon>
        <taxon>Peronosporaceae</taxon>
        <taxon>Phytophthora</taxon>
    </lineage>
</organism>
<reference evidence="3" key="1">
    <citation type="submission" date="2021-02" db="EMBL/GenBank/DDBJ databases">
        <authorList>
            <person name="Palmer J.M."/>
        </authorList>
    </citation>
    <scope>NUCLEOTIDE SEQUENCE</scope>
    <source>
        <strain evidence="3">SCRP23</strain>
    </source>
</reference>
<evidence type="ECO:0000313" key="3">
    <source>
        <dbReference type="EMBL" id="KAG7397062.1"/>
    </source>
</evidence>
<proteinExistence type="inferred from homology"/>
<protein>
    <submittedName>
        <fullName evidence="3">Uncharacterized protein</fullName>
    </submittedName>
</protein>
<evidence type="ECO:0000256" key="1">
    <source>
        <dbReference type="ARBA" id="ARBA00006484"/>
    </source>
</evidence>
<comment type="similarity">
    <text evidence="1">Belongs to the short-chain dehydrogenases/reductases (SDR) family.</text>
</comment>
<comment type="caution">
    <text evidence="3">The sequence shown here is derived from an EMBL/GenBank/DDBJ whole genome shotgun (WGS) entry which is preliminary data.</text>
</comment>
<dbReference type="PANTHER" id="PTHR24320:SF148">
    <property type="entry name" value="NAD(P)-BINDING ROSSMANN-FOLD SUPERFAMILY PROTEIN"/>
    <property type="match status" value="1"/>
</dbReference>
<evidence type="ECO:0000256" key="2">
    <source>
        <dbReference type="ARBA" id="ARBA00023002"/>
    </source>
</evidence>
<keyword evidence="4" id="KW-1185">Reference proteome</keyword>
<accession>A0A8T1WSJ9</accession>
<name>A0A8T1WSJ9_9STRA</name>
<dbReference type="Proteomes" id="UP000693981">
    <property type="component" value="Unassembled WGS sequence"/>
</dbReference>
<dbReference type="EMBL" id="JAGDFL010000128">
    <property type="protein sequence ID" value="KAG7397062.1"/>
    <property type="molecule type" value="Genomic_DNA"/>
</dbReference>
<dbReference type="Pfam" id="PF00106">
    <property type="entry name" value="adh_short"/>
    <property type="match status" value="1"/>
</dbReference>
<evidence type="ECO:0000313" key="4">
    <source>
        <dbReference type="Proteomes" id="UP000693981"/>
    </source>
</evidence>
<sequence length="327" mass="36127">MGISASCARQWDGSTMPSQKGKIVLVTGANCGIGYEAAKALALRGAFVVLGCRDGSRGREAEQSIRQSVLSQQGEADGGAEFMQLDLAELSSIRDFAREFRAKFDRLDLLVNNAGVACPPQRHNSKGLENTFAINHLGHFYLTSLLWSLLRRAKTQARVVNVSSGLHHLAKLDFASMGHTPGNNMSDYAESKMANVLFTYELQRRLRDAAIANVIAVVVHPGVCHTVIWKKYIRTKLKDWQLLQRLAMWMVWLLPFLPQRIGALPTLYAATVESVRGGEMFAPSGLMTLRGYPALATSHRSSHSLDNAIKLWKLSEELLDAKFEVTS</sequence>
<dbReference type="PANTHER" id="PTHR24320">
    <property type="entry name" value="RETINOL DEHYDROGENASE"/>
    <property type="match status" value="1"/>
</dbReference>
<dbReference type="GO" id="GO:0016491">
    <property type="term" value="F:oxidoreductase activity"/>
    <property type="evidence" value="ECO:0007669"/>
    <property type="project" value="UniProtKB-KW"/>
</dbReference>
<keyword evidence="2" id="KW-0560">Oxidoreductase</keyword>
<dbReference type="OrthoDB" id="47007at2759"/>